<accession>A0A6C1B500</accession>
<feature type="transmembrane region" description="Helical" evidence="1">
    <location>
        <begin position="89"/>
        <end position="106"/>
    </location>
</feature>
<feature type="chain" id="PRO_5025497561" description="Major facilitator superfamily (MFS) profile domain-containing protein" evidence="2">
    <location>
        <begin position="35"/>
        <end position="154"/>
    </location>
</feature>
<dbReference type="EMBL" id="CP048836">
    <property type="protein sequence ID" value="QID17360.1"/>
    <property type="molecule type" value="Genomic_DNA"/>
</dbReference>
<keyword evidence="1" id="KW-0472">Membrane</keyword>
<evidence type="ECO:0000313" key="3">
    <source>
        <dbReference type="EMBL" id="QID17360.1"/>
    </source>
</evidence>
<dbReference type="RefSeq" id="WP_173764524.1">
    <property type="nucleotide sequence ID" value="NZ_CP048836.1"/>
</dbReference>
<evidence type="ECO:0000256" key="2">
    <source>
        <dbReference type="SAM" id="SignalP"/>
    </source>
</evidence>
<evidence type="ECO:0000313" key="4">
    <source>
        <dbReference type="Proteomes" id="UP000501991"/>
    </source>
</evidence>
<evidence type="ECO:0008006" key="5">
    <source>
        <dbReference type="Google" id="ProtNLM"/>
    </source>
</evidence>
<name>A0A6C1B500_9RHOO</name>
<reference evidence="3 4" key="1">
    <citation type="submission" date="2020-02" db="EMBL/GenBank/DDBJ databases">
        <title>Nitrogenibacter mangrovi gen. nov., sp. nov. isolated from mangrove sediment, a denitrifying betaproteobacterium.</title>
        <authorList>
            <person name="Liao H."/>
            <person name="Tian Y."/>
        </authorList>
    </citation>
    <scope>NUCLEOTIDE SEQUENCE [LARGE SCALE GENOMIC DNA]</scope>
    <source>
        <strain evidence="3 4">M9-3-2</strain>
    </source>
</reference>
<feature type="transmembrane region" description="Helical" evidence="1">
    <location>
        <begin position="126"/>
        <end position="146"/>
    </location>
</feature>
<protein>
    <recommendedName>
        <fullName evidence="5">Major facilitator superfamily (MFS) profile domain-containing protein</fullName>
    </recommendedName>
</protein>
<keyword evidence="4" id="KW-1185">Reference proteome</keyword>
<dbReference type="AlphaFoldDB" id="A0A6C1B500"/>
<evidence type="ECO:0000256" key="1">
    <source>
        <dbReference type="SAM" id="Phobius"/>
    </source>
</evidence>
<sequence>MARPIDAAMQSSFLRTLLVCAACAPVAGTLGAQAAVFPLLITAMSADVRGRADATRVAAQLASHMISAASAAALGLLDTRTLAFGQGALSAAFPVGCVLLLSLQFTRLRHPPAMASGGAVLCGVNPLAVVGCAIVTGLVLVAETLLRGVRRGES</sequence>
<dbReference type="KEGG" id="azq:G3580_06685"/>
<gene>
    <name evidence="3" type="ORF">G3580_06685</name>
</gene>
<keyword evidence="2" id="KW-0732">Signal</keyword>
<keyword evidence="1" id="KW-1133">Transmembrane helix</keyword>
<proteinExistence type="predicted"/>
<dbReference type="Proteomes" id="UP000501991">
    <property type="component" value="Chromosome"/>
</dbReference>
<keyword evidence="1" id="KW-0812">Transmembrane</keyword>
<organism evidence="3 4">
    <name type="scientific">Nitrogeniibacter mangrovi</name>
    <dbReference type="NCBI Taxonomy" id="2016596"/>
    <lineage>
        <taxon>Bacteria</taxon>
        <taxon>Pseudomonadati</taxon>
        <taxon>Pseudomonadota</taxon>
        <taxon>Betaproteobacteria</taxon>
        <taxon>Rhodocyclales</taxon>
        <taxon>Zoogloeaceae</taxon>
        <taxon>Nitrogeniibacter</taxon>
    </lineage>
</organism>
<feature type="transmembrane region" description="Helical" evidence="1">
    <location>
        <begin position="58"/>
        <end position="77"/>
    </location>
</feature>
<feature type="signal peptide" evidence="2">
    <location>
        <begin position="1"/>
        <end position="34"/>
    </location>
</feature>